<dbReference type="EMBL" id="BARS01051472">
    <property type="protein sequence ID" value="GAG45736.1"/>
    <property type="molecule type" value="Genomic_DNA"/>
</dbReference>
<reference evidence="2" key="1">
    <citation type="journal article" date="2014" name="Front. Microbiol.">
        <title>High frequency of phylogenetically diverse reductive dehalogenase-homologous genes in deep subseafloor sedimentary metagenomes.</title>
        <authorList>
            <person name="Kawai M."/>
            <person name="Futagami T."/>
            <person name="Toyoda A."/>
            <person name="Takaki Y."/>
            <person name="Nishi S."/>
            <person name="Hori S."/>
            <person name="Arai W."/>
            <person name="Tsubouchi T."/>
            <person name="Morono Y."/>
            <person name="Uchiyama I."/>
            <person name="Ito T."/>
            <person name="Fujiyama A."/>
            <person name="Inagaki F."/>
            <person name="Takami H."/>
        </authorList>
    </citation>
    <scope>NUCLEOTIDE SEQUENCE</scope>
    <source>
        <strain evidence="2">Expedition CK06-06</strain>
    </source>
</reference>
<dbReference type="PANTHER" id="PTHR47099:SF1">
    <property type="entry name" value="METHYLCOBAMIDE:COM METHYLTRANSFERASE MTBA"/>
    <property type="match status" value="1"/>
</dbReference>
<dbReference type="Pfam" id="PF01208">
    <property type="entry name" value="URO-D"/>
    <property type="match status" value="1"/>
</dbReference>
<dbReference type="InterPro" id="IPR038071">
    <property type="entry name" value="UROD/MetE-like_sf"/>
</dbReference>
<dbReference type="InterPro" id="IPR000257">
    <property type="entry name" value="Uroporphyrinogen_deCOase"/>
</dbReference>
<dbReference type="GO" id="GO:0004853">
    <property type="term" value="F:uroporphyrinogen decarboxylase activity"/>
    <property type="evidence" value="ECO:0007669"/>
    <property type="project" value="InterPro"/>
</dbReference>
<accession>X0ZBD0</accession>
<dbReference type="PANTHER" id="PTHR47099">
    <property type="entry name" value="METHYLCOBAMIDE:COM METHYLTRANSFERASE MTBA"/>
    <property type="match status" value="1"/>
</dbReference>
<protein>
    <recommendedName>
        <fullName evidence="1">Uroporphyrinogen decarboxylase (URO-D) domain-containing protein</fullName>
    </recommendedName>
</protein>
<name>X0ZBD0_9ZZZZ</name>
<feature type="non-terminal residue" evidence="2">
    <location>
        <position position="1"/>
    </location>
</feature>
<organism evidence="2">
    <name type="scientific">marine sediment metagenome</name>
    <dbReference type="NCBI Taxonomy" id="412755"/>
    <lineage>
        <taxon>unclassified sequences</taxon>
        <taxon>metagenomes</taxon>
        <taxon>ecological metagenomes</taxon>
    </lineage>
</organism>
<dbReference type="SUPFAM" id="SSF51726">
    <property type="entry name" value="UROD/MetE-like"/>
    <property type="match status" value="1"/>
</dbReference>
<gene>
    <name evidence="2" type="ORF">S01H1_76668</name>
</gene>
<dbReference type="AlphaFoldDB" id="X0ZBD0"/>
<feature type="non-terminal residue" evidence="2">
    <location>
        <position position="235"/>
    </location>
</feature>
<dbReference type="GO" id="GO:0006779">
    <property type="term" value="P:porphyrin-containing compound biosynthetic process"/>
    <property type="evidence" value="ECO:0007669"/>
    <property type="project" value="InterPro"/>
</dbReference>
<sequence>WPDAHRDPEKMARLAAGLSMLAGLDNITVPFDLTLEAEAFGAPVDFFEGQVKWPTVTGFIADDASDLRIPGDLLSAGRIPTVLKALEILNEEYGGEIPVIAYVNAPFTSIGSYLVEPSEFLKWIKRTPEKITQLCNEMYPRYAEVANAFAEAGADIITFREEGASLDSISPSHFDDLIKPYLKKMVTLTRAPRIIHICGQCVSGDLELITGMMECGAEAITIGETTSMRAAKEIA</sequence>
<dbReference type="Gene3D" id="3.20.20.210">
    <property type="match status" value="1"/>
</dbReference>
<feature type="domain" description="Uroporphyrinogen decarboxylase (URO-D)" evidence="1">
    <location>
        <begin position="1"/>
        <end position="233"/>
    </location>
</feature>
<proteinExistence type="predicted"/>
<dbReference type="InterPro" id="IPR052024">
    <property type="entry name" value="Methanogen_methyltrans"/>
</dbReference>
<evidence type="ECO:0000313" key="2">
    <source>
        <dbReference type="EMBL" id="GAG45736.1"/>
    </source>
</evidence>
<comment type="caution">
    <text evidence="2">The sequence shown here is derived from an EMBL/GenBank/DDBJ whole genome shotgun (WGS) entry which is preliminary data.</text>
</comment>
<evidence type="ECO:0000259" key="1">
    <source>
        <dbReference type="Pfam" id="PF01208"/>
    </source>
</evidence>